<proteinExistence type="predicted"/>
<sequence>MIDSYITKYLFLKNTISESIINLSLAVEALRFLEGKQNRSQQIPNDVILFIETIEMCESEILDERIFLPDKIKNKCDNFVNNSSIDNMDIDRAARYSYVKRFLIET</sequence>
<reference evidence="1 2" key="1">
    <citation type="submission" date="2023-09" db="EMBL/GenBank/DDBJ databases">
        <title>Thalassobella suaedae gen. nov., sp. nov., a marine bacterium of the family Flavobacteriaceae isolated from a halophyte Suaeda japonica.</title>
        <authorList>
            <person name="Lee S.Y."/>
            <person name="Hwang C.Y."/>
        </authorList>
    </citation>
    <scope>NUCLEOTIDE SEQUENCE [LARGE SCALE GENOMIC DNA]</scope>
    <source>
        <strain evidence="1 2">HL-DH10</strain>
    </source>
</reference>
<dbReference type="EMBL" id="CP134536">
    <property type="protein sequence ID" value="WNH12452.1"/>
    <property type="molecule type" value="Genomic_DNA"/>
</dbReference>
<accession>A0ABY9Y2M9</accession>
<organism evidence="1 2">
    <name type="scientific">Thalassobellus suaedae</name>
    <dbReference type="NCBI Taxonomy" id="3074124"/>
    <lineage>
        <taxon>Bacteria</taxon>
        <taxon>Pseudomonadati</taxon>
        <taxon>Bacteroidota</taxon>
        <taxon>Flavobacteriia</taxon>
        <taxon>Flavobacteriales</taxon>
        <taxon>Flavobacteriaceae</taxon>
        <taxon>Thalassobellus</taxon>
    </lineage>
</organism>
<evidence type="ECO:0000313" key="1">
    <source>
        <dbReference type="EMBL" id="WNH12452.1"/>
    </source>
</evidence>
<name>A0ABY9Y2M9_9FLAO</name>
<keyword evidence="2" id="KW-1185">Reference proteome</keyword>
<dbReference type="RefSeq" id="WP_415862435.1">
    <property type="nucleotide sequence ID" value="NZ_CP134536.1"/>
</dbReference>
<gene>
    <name evidence="1" type="ORF">RHP49_16380</name>
</gene>
<evidence type="ECO:0000313" key="2">
    <source>
        <dbReference type="Proteomes" id="UP001303407"/>
    </source>
</evidence>
<protein>
    <submittedName>
        <fullName evidence="1">Uncharacterized protein</fullName>
    </submittedName>
</protein>
<dbReference type="Proteomes" id="UP001303407">
    <property type="component" value="Chromosome"/>
</dbReference>